<comment type="caution">
    <text evidence="7">The sequence shown here is derived from an EMBL/GenBank/DDBJ whole genome shotgun (WGS) entry which is preliminary data.</text>
</comment>
<keyword evidence="8" id="KW-1185">Reference proteome</keyword>
<evidence type="ECO:0000256" key="2">
    <source>
        <dbReference type="ARBA" id="ARBA00022803"/>
    </source>
</evidence>
<dbReference type="AlphaFoldDB" id="A0AAD7XHW4"/>
<keyword evidence="3" id="KW-0040">ANK repeat</keyword>
<keyword evidence="4" id="KW-0175">Coiled coil</keyword>
<feature type="repeat" description="ANK" evidence="3">
    <location>
        <begin position="292"/>
        <end position="324"/>
    </location>
</feature>
<dbReference type="Gene3D" id="1.25.40.10">
    <property type="entry name" value="Tetratricopeptide repeat domain"/>
    <property type="match status" value="1"/>
</dbReference>
<feature type="coiled-coil region" evidence="4">
    <location>
        <begin position="75"/>
        <end position="141"/>
    </location>
</feature>
<dbReference type="InterPro" id="IPR036770">
    <property type="entry name" value="Ankyrin_rpt-contain_sf"/>
</dbReference>
<feature type="region of interest" description="Disordered" evidence="5">
    <location>
        <begin position="724"/>
        <end position="772"/>
    </location>
</feature>
<feature type="region of interest" description="Disordered" evidence="5">
    <location>
        <begin position="410"/>
        <end position="429"/>
    </location>
</feature>
<dbReference type="SUPFAM" id="SSF48452">
    <property type="entry name" value="TPR-like"/>
    <property type="match status" value="1"/>
</dbReference>
<feature type="region of interest" description="Disordered" evidence="5">
    <location>
        <begin position="612"/>
        <end position="634"/>
    </location>
</feature>
<dbReference type="SUPFAM" id="SSF48403">
    <property type="entry name" value="Ankyrin repeat"/>
    <property type="match status" value="1"/>
</dbReference>
<feature type="compositionally biased region" description="Basic and acidic residues" evidence="5">
    <location>
        <begin position="724"/>
        <end position="747"/>
    </location>
</feature>
<dbReference type="PROSITE" id="PS50297">
    <property type="entry name" value="ANK_REP_REGION"/>
    <property type="match status" value="1"/>
</dbReference>
<gene>
    <name evidence="7" type="ORF">CTAYLR_007679</name>
</gene>
<keyword evidence="1" id="KW-0677">Repeat</keyword>
<feature type="compositionally biased region" description="Low complexity" evidence="5">
    <location>
        <begin position="685"/>
        <end position="697"/>
    </location>
</feature>
<dbReference type="SUPFAM" id="SSF46565">
    <property type="entry name" value="Chaperone J-domain"/>
    <property type="match status" value="1"/>
</dbReference>
<dbReference type="SMART" id="SM00248">
    <property type="entry name" value="ANK"/>
    <property type="match status" value="2"/>
</dbReference>
<dbReference type="Gene3D" id="1.25.40.20">
    <property type="entry name" value="Ankyrin repeat-containing domain"/>
    <property type="match status" value="1"/>
</dbReference>
<dbReference type="PROSITE" id="PS50076">
    <property type="entry name" value="DNAJ_2"/>
    <property type="match status" value="1"/>
</dbReference>
<evidence type="ECO:0000256" key="4">
    <source>
        <dbReference type="SAM" id="Coils"/>
    </source>
</evidence>
<dbReference type="Proteomes" id="UP001230188">
    <property type="component" value="Unassembled WGS sequence"/>
</dbReference>
<evidence type="ECO:0000259" key="6">
    <source>
        <dbReference type="PROSITE" id="PS50076"/>
    </source>
</evidence>
<protein>
    <recommendedName>
        <fullName evidence="6">J domain-containing protein</fullName>
    </recommendedName>
</protein>
<proteinExistence type="predicted"/>
<dbReference type="PRINTS" id="PR00625">
    <property type="entry name" value="JDOMAIN"/>
</dbReference>
<evidence type="ECO:0000256" key="3">
    <source>
        <dbReference type="PROSITE-ProRule" id="PRU00023"/>
    </source>
</evidence>
<reference evidence="7" key="1">
    <citation type="submission" date="2023-01" db="EMBL/GenBank/DDBJ databases">
        <title>Metagenome sequencing of chrysophaentin producing Chrysophaeum taylorii.</title>
        <authorList>
            <person name="Davison J."/>
            <person name="Bewley C."/>
        </authorList>
    </citation>
    <scope>NUCLEOTIDE SEQUENCE</scope>
    <source>
        <strain evidence="7">NIES-1699</strain>
    </source>
</reference>
<feature type="region of interest" description="Disordered" evidence="5">
    <location>
        <begin position="667"/>
        <end position="712"/>
    </location>
</feature>
<accession>A0AAD7XHW4</accession>
<dbReference type="EMBL" id="JAQMWT010000594">
    <property type="protein sequence ID" value="KAJ8599011.1"/>
    <property type="molecule type" value="Genomic_DNA"/>
</dbReference>
<evidence type="ECO:0000313" key="7">
    <source>
        <dbReference type="EMBL" id="KAJ8599011.1"/>
    </source>
</evidence>
<feature type="region of interest" description="Disordered" evidence="5">
    <location>
        <begin position="1"/>
        <end position="45"/>
    </location>
</feature>
<feature type="region of interest" description="Disordered" evidence="5">
    <location>
        <begin position="885"/>
        <end position="922"/>
    </location>
</feature>
<dbReference type="Pfam" id="PF00226">
    <property type="entry name" value="DnaJ"/>
    <property type="match status" value="1"/>
</dbReference>
<dbReference type="InterPro" id="IPR002110">
    <property type="entry name" value="Ankyrin_rpt"/>
</dbReference>
<keyword evidence="2" id="KW-0802">TPR repeat</keyword>
<organism evidence="7 8">
    <name type="scientific">Chrysophaeum taylorii</name>
    <dbReference type="NCBI Taxonomy" id="2483200"/>
    <lineage>
        <taxon>Eukaryota</taxon>
        <taxon>Sar</taxon>
        <taxon>Stramenopiles</taxon>
        <taxon>Ochrophyta</taxon>
        <taxon>Pelagophyceae</taxon>
        <taxon>Pelagomonadales</taxon>
        <taxon>Pelagomonadaceae</taxon>
        <taxon>Chrysophaeum</taxon>
    </lineage>
</organism>
<dbReference type="Gene3D" id="1.10.287.110">
    <property type="entry name" value="DnaJ domain"/>
    <property type="match status" value="1"/>
</dbReference>
<dbReference type="PANTHER" id="PTHR45188:SF2">
    <property type="entry name" value="DNAJ HOMOLOG SUBFAMILY C MEMBER 7"/>
    <property type="match status" value="1"/>
</dbReference>
<dbReference type="PANTHER" id="PTHR45188">
    <property type="entry name" value="DNAJ PROTEIN P58IPK HOMOLOG"/>
    <property type="match status" value="1"/>
</dbReference>
<evidence type="ECO:0000313" key="8">
    <source>
        <dbReference type="Proteomes" id="UP001230188"/>
    </source>
</evidence>
<evidence type="ECO:0000256" key="1">
    <source>
        <dbReference type="ARBA" id="ARBA00022737"/>
    </source>
</evidence>
<dbReference type="Pfam" id="PF12796">
    <property type="entry name" value="Ank_2"/>
    <property type="match status" value="1"/>
</dbReference>
<name>A0AAD7XHW4_9STRA</name>
<evidence type="ECO:0000256" key="5">
    <source>
        <dbReference type="SAM" id="MobiDB-lite"/>
    </source>
</evidence>
<dbReference type="InterPro" id="IPR001623">
    <property type="entry name" value="DnaJ_domain"/>
</dbReference>
<dbReference type="PROSITE" id="PS50088">
    <property type="entry name" value="ANK_REPEAT"/>
    <property type="match status" value="1"/>
</dbReference>
<feature type="region of interest" description="Disordered" evidence="5">
    <location>
        <begin position="322"/>
        <end position="352"/>
    </location>
</feature>
<feature type="compositionally biased region" description="Low complexity" evidence="5">
    <location>
        <begin position="410"/>
        <end position="427"/>
    </location>
</feature>
<feature type="domain" description="J" evidence="6">
    <location>
        <begin position="528"/>
        <end position="603"/>
    </location>
</feature>
<dbReference type="InterPro" id="IPR036869">
    <property type="entry name" value="J_dom_sf"/>
</dbReference>
<sequence>MNRFDGGGPASSSSSYANIFRSRDRRRGSNGEAGEGEDTTDTGWRLSDRLYELSLEAEEEEKRQRRAATLQADALHDAQRDRARLRAQLDEAREEARRAMDEVMGARGAAREREEDYAREVVVLRAEVARCRQELHEAKARLSGCSSCRHEPFSAVPEPLHSDVDEVEEDAAGLLEAMAASGDESGLRLALSPSPRASTKAAYRNLLSRALVAAAEAGCAGACKLLVRRGVLDSRRPLARRRTTGWTAVHAAAYSRCAEVVEILVSTEACAPQPPEPGRASADDPLDLADAKGRTALMVAAERRAPDAVRALMRAGADAELRLRDDQEGEQDVSDEKRGHAAAAAAESKKGRAARDLCEGDRATLAALESAGERFWNASAAGNRAWRRKDFSAALAHFSAALALSAALSQQQQQQQDAPDSSESPPSGVDLARLELNCAKAALRLGRALDAAERADAALDRHRTATRGGVYANALAVRAECREAVHDFDAAAADFDELVKVAETASNREDARSWRDRARRARESRDATHYAILGIDPRADDAEVKRAYKRASMRWHPDRRRDLKRAPTARDDRARAERHFRRINEAKETLLDSYKRAVYDVENRRRLAAEADRVDDENNKRAWPWHAPPRPAAEESRVYDAAVSSAVRYARPWRPVVVVVVGDQKEEPDARRLDDETAPAPARVSANNAKKSSSSESAFEDESKVESSEVPDEWSWRLGRYEDDQRREERQIPDEAQKSFSSDRREPATNGDEDETFRGIFDRREEEDDDDLGTSLADALADDALYSRSENTLDDDLDDAFANSENDLAAQLRDAAEWFDVLDAANKGELDMAHFDELVDRLGLSEVLGEDEMQRQRFFADPVGAGVLRRGAFLGWFAALLEGSDSRAAPNPPSREAYHAKNYPTATNHAAPPPPWTDVHAR</sequence>
<dbReference type="CDD" id="cd06257">
    <property type="entry name" value="DnaJ"/>
    <property type="match status" value="1"/>
</dbReference>
<dbReference type="SMART" id="SM00271">
    <property type="entry name" value="DnaJ"/>
    <property type="match status" value="1"/>
</dbReference>
<dbReference type="InterPro" id="IPR011990">
    <property type="entry name" value="TPR-like_helical_dom_sf"/>
</dbReference>